<organism evidence="1 2">
    <name type="scientific">Paramecium sonneborni</name>
    <dbReference type="NCBI Taxonomy" id="65129"/>
    <lineage>
        <taxon>Eukaryota</taxon>
        <taxon>Sar</taxon>
        <taxon>Alveolata</taxon>
        <taxon>Ciliophora</taxon>
        <taxon>Intramacronucleata</taxon>
        <taxon>Oligohymenophorea</taxon>
        <taxon>Peniculida</taxon>
        <taxon>Parameciidae</taxon>
        <taxon>Paramecium</taxon>
    </lineage>
</organism>
<sequence>MEDLKLRNLQRLCEQSSTYFISLFINTVIKQLYSKEGLMFKFMIHIFSV</sequence>
<dbReference type="EMBL" id="CAJJDN010000031">
    <property type="protein sequence ID" value="CAD8074202.1"/>
    <property type="molecule type" value="Genomic_DNA"/>
</dbReference>
<dbReference type="AlphaFoldDB" id="A0A8S1M5X9"/>
<gene>
    <name evidence="1" type="ORF">PSON_ATCC_30995.1.T0310367</name>
</gene>
<accession>A0A8S1M5X9</accession>
<keyword evidence="2" id="KW-1185">Reference proteome</keyword>
<name>A0A8S1M5X9_9CILI</name>
<evidence type="ECO:0000313" key="2">
    <source>
        <dbReference type="Proteomes" id="UP000692954"/>
    </source>
</evidence>
<reference evidence="1" key="1">
    <citation type="submission" date="2021-01" db="EMBL/GenBank/DDBJ databases">
        <authorList>
            <consortium name="Genoscope - CEA"/>
            <person name="William W."/>
        </authorList>
    </citation>
    <scope>NUCLEOTIDE SEQUENCE</scope>
</reference>
<proteinExistence type="predicted"/>
<dbReference type="Proteomes" id="UP000692954">
    <property type="component" value="Unassembled WGS sequence"/>
</dbReference>
<comment type="caution">
    <text evidence="1">The sequence shown here is derived from an EMBL/GenBank/DDBJ whole genome shotgun (WGS) entry which is preliminary data.</text>
</comment>
<protein>
    <submittedName>
        <fullName evidence="1">Uncharacterized protein</fullName>
    </submittedName>
</protein>
<evidence type="ECO:0000313" key="1">
    <source>
        <dbReference type="EMBL" id="CAD8074202.1"/>
    </source>
</evidence>